<dbReference type="RefSeq" id="WP_378386696.1">
    <property type="nucleotide sequence ID" value="NZ_JBHLWM010000003.1"/>
</dbReference>
<dbReference type="Pfam" id="PF02687">
    <property type="entry name" value="FtsX"/>
    <property type="match status" value="2"/>
</dbReference>
<proteinExistence type="predicted"/>
<evidence type="ECO:0000259" key="7">
    <source>
        <dbReference type="Pfam" id="PF02687"/>
    </source>
</evidence>
<dbReference type="Proteomes" id="UP001589775">
    <property type="component" value="Unassembled WGS sequence"/>
</dbReference>
<keyword evidence="2" id="KW-1003">Cell membrane</keyword>
<protein>
    <submittedName>
        <fullName evidence="9">ABC transporter permease</fullName>
    </submittedName>
</protein>
<feature type="domain" description="MacB-like periplasmic core" evidence="8">
    <location>
        <begin position="39"/>
        <end position="241"/>
    </location>
</feature>
<dbReference type="EMBL" id="JBHLWM010000003">
    <property type="protein sequence ID" value="MFC0240626.1"/>
    <property type="molecule type" value="Genomic_DNA"/>
</dbReference>
<evidence type="ECO:0000259" key="8">
    <source>
        <dbReference type="Pfam" id="PF12704"/>
    </source>
</evidence>
<feature type="domain" description="ABC3 transporter permease C-terminal" evidence="7">
    <location>
        <begin position="740"/>
        <end position="851"/>
    </location>
</feature>
<evidence type="ECO:0000256" key="2">
    <source>
        <dbReference type="ARBA" id="ARBA00022475"/>
    </source>
</evidence>
<dbReference type="Pfam" id="PF12704">
    <property type="entry name" value="MacB_PCD"/>
    <property type="match status" value="1"/>
</dbReference>
<evidence type="ECO:0000313" key="10">
    <source>
        <dbReference type="Proteomes" id="UP001589775"/>
    </source>
</evidence>
<organism evidence="9 10">
    <name type="scientific">Rhodopseudomonas telluris</name>
    <dbReference type="NCBI Taxonomy" id="644215"/>
    <lineage>
        <taxon>Bacteria</taxon>
        <taxon>Pseudomonadati</taxon>
        <taxon>Pseudomonadota</taxon>
        <taxon>Alphaproteobacteria</taxon>
        <taxon>Hyphomicrobiales</taxon>
        <taxon>Nitrobacteraceae</taxon>
        <taxon>Rhodopseudomonas</taxon>
    </lineage>
</organism>
<name>A0ABV6EQX9_9BRAD</name>
<feature type="transmembrane region" description="Helical" evidence="6">
    <location>
        <begin position="779"/>
        <end position="810"/>
    </location>
</feature>
<dbReference type="PANTHER" id="PTHR30287">
    <property type="entry name" value="MEMBRANE COMPONENT OF PREDICTED ABC SUPERFAMILY METABOLITE UPTAKE TRANSPORTER"/>
    <property type="match status" value="1"/>
</dbReference>
<keyword evidence="4 6" id="KW-1133">Transmembrane helix</keyword>
<evidence type="ECO:0000256" key="5">
    <source>
        <dbReference type="ARBA" id="ARBA00023136"/>
    </source>
</evidence>
<dbReference type="InterPro" id="IPR025857">
    <property type="entry name" value="MacB_PCD"/>
</dbReference>
<comment type="subcellular location">
    <subcellularLocation>
        <location evidence="1">Cell membrane</location>
        <topology evidence="1">Multi-pass membrane protein</topology>
    </subcellularLocation>
</comment>
<accession>A0ABV6EQX9</accession>
<feature type="transmembrane region" description="Helical" evidence="6">
    <location>
        <begin position="444"/>
        <end position="468"/>
    </location>
</feature>
<reference evidence="9 10" key="1">
    <citation type="submission" date="2024-09" db="EMBL/GenBank/DDBJ databases">
        <authorList>
            <person name="Sun Q."/>
            <person name="Mori K."/>
        </authorList>
    </citation>
    <scope>NUCLEOTIDE SEQUENCE [LARGE SCALE GENOMIC DNA]</scope>
    <source>
        <strain evidence="9 10">KCTC 23279</strain>
    </source>
</reference>
<feature type="transmembrane region" description="Helical" evidence="6">
    <location>
        <begin position="419"/>
        <end position="438"/>
    </location>
</feature>
<dbReference type="PANTHER" id="PTHR30287:SF1">
    <property type="entry name" value="INNER MEMBRANE PROTEIN"/>
    <property type="match status" value="1"/>
</dbReference>
<feature type="domain" description="ABC3 transporter permease C-terminal" evidence="7">
    <location>
        <begin position="281"/>
        <end position="395"/>
    </location>
</feature>
<evidence type="ECO:0000313" key="9">
    <source>
        <dbReference type="EMBL" id="MFC0240626.1"/>
    </source>
</evidence>
<feature type="transmembrane region" description="Helical" evidence="6">
    <location>
        <begin position="35"/>
        <end position="59"/>
    </location>
</feature>
<feature type="transmembrane region" description="Helical" evidence="6">
    <location>
        <begin position="277"/>
        <end position="297"/>
    </location>
</feature>
<evidence type="ECO:0000256" key="6">
    <source>
        <dbReference type="SAM" id="Phobius"/>
    </source>
</evidence>
<feature type="transmembrane region" description="Helical" evidence="6">
    <location>
        <begin position="372"/>
        <end position="392"/>
    </location>
</feature>
<keyword evidence="10" id="KW-1185">Reference proteome</keyword>
<feature type="transmembrane region" description="Helical" evidence="6">
    <location>
        <begin position="329"/>
        <end position="352"/>
    </location>
</feature>
<feature type="transmembrane region" description="Helical" evidence="6">
    <location>
        <begin position="738"/>
        <end position="758"/>
    </location>
</feature>
<keyword evidence="5 6" id="KW-0472">Membrane</keyword>
<gene>
    <name evidence="9" type="ORF">ACFFJ6_09125</name>
</gene>
<feature type="transmembrane region" description="Helical" evidence="6">
    <location>
        <begin position="489"/>
        <end position="511"/>
    </location>
</feature>
<keyword evidence="3 6" id="KW-0812">Transmembrane</keyword>
<sequence>MALAESWGKPVAAPANLSLPFRYALREMRGGLNGFYVFIACIALGVMAIAGVGSVAASLGEGLAREGRTLLGGDVAFSLIQREATPQELEYLRARAPVSVAATMRGMARTPAGQSALVEIKAVDNLYPMLGELKLAPPVPLADLLAERDGAFGAAADAALLARLGLKVGDRVSIGSASFQIRSVVESEPDKLAGNVGFGPRFLISEDALRATQLLQPGSLVRWIYRVRLPDNRADDQAATRFADDTRAALPQAGWEIRSRGNASPQLERTITRFTQFLTLVGLAALLVGGVGVANAVKSHIDRRREVIASFKALGATGRDVFAIYLTQVLVLAAIGSLIGLALGAALPFAIVGLFGKLLPLPVVPSLHWGELGLSLIYGLLTALAFGLWPLAQVRDVPVATLFREAATADGHRPRLRDIVGIGAVIALLLGVVIGLAYDKRVAIAFVVASVLVFGLLRGVAAGLMAIARRLPRSRFTMLRLAIANIHRPGALTPSVVLSLGLGLAVLVTIAQIDGNLRRQFTAALPEKAPAFFFIDIPSSETERFSSFLTQIAPKATLEDVPMLRGRIVAARGVRAEDLKPAQDAEWVLQSDRGLTYATDLPAGSKVVQGHWWPKDYSGKPLVSFDKKLADGLGLKIGDTVTVNVLGREITATISNLRSVDWQSLGINFVLVFSPNTFRGAPHTHIATLTEAGSTPQTDAALIKQVADKFPMVTSVRVKEALETVGGVVSNLALAVRGASSVTLISAILVLGGALAAGHRHRVYDAVILKTLGATRARLIGAFALEYMMIGLATAVFGVIAGSIAAWLIVTRLMTLSFVWQAGSAAGVVAAALIVTVGLGLVGTLLALGQKPATVLRNL</sequence>
<evidence type="ECO:0000256" key="4">
    <source>
        <dbReference type="ARBA" id="ARBA00022989"/>
    </source>
</evidence>
<evidence type="ECO:0000256" key="1">
    <source>
        <dbReference type="ARBA" id="ARBA00004651"/>
    </source>
</evidence>
<comment type="caution">
    <text evidence="9">The sequence shown here is derived from an EMBL/GenBank/DDBJ whole genome shotgun (WGS) entry which is preliminary data.</text>
</comment>
<dbReference type="InterPro" id="IPR003838">
    <property type="entry name" value="ABC3_permease_C"/>
</dbReference>
<dbReference type="InterPro" id="IPR038766">
    <property type="entry name" value="Membrane_comp_ABC_pdt"/>
</dbReference>
<evidence type="ECO:0000256" key="3">
    <source>
        <dbReference type="ARBA" id="ARBA00022692"/>
    </source>
</evidence>
<feature type="transmembrane region" description="Helical" evidence="6">
    <location>
        <begin position="822"/>
        <end position="848"/>
    </location>
</feature>